<gene>
    <name evidence="1" type="ORF">DACRYDRAFT_106396</name>
</gene>
<accession>M5FYW5</accession>
<keyword evidence="2" id="KW-1185">Reference proteome</keyword>
<dbReference type="GeneID" id="63683323"/>
<protein>
    <recommendedName>
        <fullName evidence="3">ATP-dependent helicase C-terminal domain-containing protein</fullName>
    </recommendedName>
</protein>
<name>M5FYW5_DACPD</name>
<dbReference type="GO" id="GO:0005634">
    <property type="term" value="C:nucleus"/>
    <property type="evidence" value="ECO:0007669"/>
    <property type="project" value="TreeGrafter"/>
</dbReference>
<dbReference type="STRING" id="1858805.M5FYW5"/>
<dbReference type="OrthoDB" id="267079at2759"/>
<evidence type="ECO:0008006" key="3">
    <source>
        <dbReference type="Google" id="ProtNLM"/>
    </source>
</evidence>
<dbReference type="InterPro" id="IPR027417">
    <property type="entry name" value="P-loop_NTPase"/>
</dbReference>
<dbReference type="InterPro" id="IPR045028">
    <property type="entry name" value="DinG/Rad3-like"/>
</dbReference>
<dbReference type="Gene3D" id="3.40.50.300">
    <property type="entry name" value="P-loop containing nucleotide triphosphate hydrolases"/>
    <property type="match status" value="1"/>
</dbReference>
<sequence length="222" mass="24298">MLSIAGVAESLGQKVDGINLLEIEQYLKESKIARKISGYNDKLAEDQVKNGDTKFTKSRRTTNPPLHAVQAFLLVLMNSDEDGRVHLSKSVIDGKVVVTLCYQLLNPSPSFQEVVDEARAVVLAGGTMEPISDFRTQLFPRLLENRFATFSCGHVVAKENLTALAVSRGPKGGDLSFKYSSRGDKGMASELGQALLNFLSLVPDGMVVFMPSYAFLNQLKEI</sequence>
<dbReference type="RefSeq" id="XP_040630125.1">
    <property type="nucleotide sequence ID" value="XM_040768261.1"/>
</dbReference>
<dbReference type="GO" id="GO:0003678">
    <property type="term" value="F:DNA helicase activity"/>
    <property type="evidence" value="ECO:0007669"/>
    <property type="project" value="TreeGrafter"/>
</dbReference>
<dbReference type="PANTHER" id="PTHR11472">
    <property type="entry name" value="DNA REPAIR DEAD HELICASE RAD3/XP-D SUBFAMILY MEMBER"/>
    <property type="match status" value="1"/>
</dbReference>
<dbReference type="AlphaFoldDB" id="M5FYW5"/>
<dbReference type="HOGENOM" id="CLU_1245305_0_0_1"/>
<proteinExistence type="predicted"/>
<dbReference type="Proteomes" id="UP000030653">
    <property type="component" value="Unassembled WGS sequence"/>
</dbReference>
<reference evidence="1 2" key="1">
    <citation type="journal article" date="2012" name="Science">
        <title>The Paleozoic origin of enzymatic lignin decomposition reconstructed from 31 fungal genomes.</title>
        <authorList>
            <person name="Floudas D."/>
            <person name="Binder M."/>
            <person name="Riley R."/>
            <person name="Barry K."/>
            <person name="Blanchette R.A."/>
            <person name="Henrissat B."/>
            <person name="Martinez A.T."/>
            <person name="Otillar R."/>
            <person name="Spatafora J.W."/>
            <person name="Yadav J.S."/>
            <person name="Aerts A."/>
            <person name="Benoit I."/>
            <person name="Boyd A."/>
            <person name="Carlson A."/>
            <person name="Copeland A."/>
            <person name="Coutinho P.M."/>
            <person name="de Vries R.P."/>
            <person name="Ferreira P."/>
            <person name="Findley K."/>
            <person name="Foster B."/>
            <person name="Gaskell J."/>
            <person name="Glotzer D."/>
            <person name="Gorecki P."/>
            <person name="Heitman J."/>
            <person name="Hesse C."/>
            <person name="Hori C."/>
            <person name="Igarashi K."/>
            <person name="Jurgens J.A."/>
            <person name="Kallen N."/>
            <person name="Kersten P."/>
            <person name="Kohler A."/>
            <person name="Kuees U."/>
            <person name="Kumar T.K.A."/>
            <person name="Kuo A."/>
            <person name="LaButti K."/>
            <person name="Larrondo L.F."/>
            <person name="Lindquist E."/>
            <person name="Ling A."/>
            <person name="Lombard V."/>
            <person name="Lucas S."/>
            <person name="Lundell T."/>
            <person name="Martin R."/>
            <person name="McLaughlin D.J."/>
            <person name="Morgenstern I."/>
            <person name="Morin E."/>
            <person name="Murat C."/>
            <person name="Nagy L.G."/>
            <person name="Nolan M."/>
            <person name="Ohm R.A."/>
            <person name="Patyshakuliyeva A."/>
            <person name="Rokas A."/>
            <person name="Ruiz-Duenas F.J."/>
            <person name="Sabat G."/>
            <person name="Salamov A."/>
            <person name="Samejima M."/>
            <person name="Schmutz J."/>
            <person name="Slot J.C."/>
            <person name="St John F."/>
            <person name="Stenlid J."/>
            <person name="Sun H."/>
            <person name="Sun S."/>
            <person name="Syed K."/>
            <person name="Tsang A."/>
            <person name="Wiebenga A."/>
            <person name="Young D."/>
            <person name="Pisabarro A."/>
            <person name="Eastwood D.C."/>
            <person name="Martin F."/>
            <person name="Cullen D."/>
            <person name="Grigoriev I.V."/>
            <person name="Hibbett D.S."/>
        </authorList>
    </citation>
    <scope>NUCLEOTIDE SEQUENCE [LARGE SCALE GENOMIC DNA]</scope>
    <source>
        <strain evidence="1 2">DJM-731 SS1</strain>
    </source>
</reference>
<dbReference type="GO" id="GO:0034085">
    <property type="term" value="P:establishment of sister chromatid cohesion"/>
    <property type="evidence" value="ECO:0007669"/>
    <property type="project" value="TreeGrafter"/>
</dbReference>
<organism evidence="1 2">
    <name type="scientific">Dacryopinax primogenitus (strain DJM 731)</name>
    <name type="common">Brown rot fungus</name>
    <dbReference type="NCBI Taxonomy" id="1858805"/>
    <lineage>
        <taxon>Eukaryota</taxon>
        <taxon>Fungi</taxon>
        <taxon>Dikarya</taxon>
        <taxon>Basidiomycota</taxon>
        <taxon>Agaricomycotina</taxon>
        <taxon>Dacrymycetes</taxon>
        <taxon>Dacrymycetales</taxon>
        <taxon>Dacrymycetaceae</taxon>
        <taxon>Dacryopinax</taxon>
    </lineage>
</organism>
<dbReference type="EMBL" id="JH795860">
    <property type="protein sequence ID" value="EJU03231.1"/>
    <property type="molecule type" value="Genomic_DNA"/>
</dbReference>
<dbReference type="PANTHER" id="PTHR11472:SF41">
    <property type="entry name" value="ATP-DEPENDENT DNA HELICASE DDX11-RELATED"/>
    <property type="match status" value="1"/>
</dbReference>
<evidence type="ECO:0000313" key="2">
    <source>
        <dbReference type="Proteomes" id="UP000030653"/>
    </source>
</evidence>
<evidence type="ECO:0000313" key="1">
    <source>
        <dbReference type="EMBL" id="EJU03231.1"/>
    </source>
</evidence>